<evidence type="ECO:0000256" key="12">
    <source>
        <dbReference type="ARBA" id="ARBA00023136"/>
    </source>
</evidence>
<accession>A0A9P8PYJ1</accession>
<dbReference type="EMBL" id="JAEUBF010000206">
    <property type="protein sequence ID" value="KAH3679905.1"/>
    <property type="molecule type" value="Genomic_DNA"/>
</dbReference>
<comment type="similarity">
    <text evidence="3 15">Belongs to the flavoprotein pyridine nucleotide cytochrome reductase family.</text>
</comment>
<dbReference type="SUPFAM" id="SSF52343">
    <property type="entry name" value="Ferredoxin reductase-like, C-terminal NADP-linked domain"/>
    <property type="match status" value="1"/>
</dbReference>
<evidence type="ECO:0000256" key="2">
    <source>
        <dbReference type="ARBA" id="ARBA00004572"/>
    </source>
</evidence>
<feature type="binding site" evidence="14">
    <location>
        <position position="125"/>
    </location>
    <ligand>
        <name>FAD</name>
        <dbReference type="ChEBI" id="CHEBI:57692"/>
    </ligand>
</feature>
<evidence type="ECO:0000256" key="15">
    <source>
        <dbReference type="RuleBase" id="RU361226"/>
    </source>
</evidence>
<evidence type="ECO:0000256" key="7">
    <source>
        <dbReference type="ARBA" id="ARBA00022827"/>
    </source>
</evidence>
<keyword evidence="8" id="KW-1133">Transmembrane helix</keyword>
<comment type="cofactor">
    <cofactor evidence="1 14 15">
        <name>FAD</name>
        <dbReference type="ChEBI" id="CHEBI:57692"/>
    </cofactor>
</comment>
<keyword evidence="6" id="KW-1000">Mitochondrion outer membrane</keyword>
<evidence type="ECO:0000256" key="13">
    <source>
        <dbReference type="ARBA" id="ARBA00047682"/>
    </source>
</evidence>
<keyword evidence="7 14" id="KW-0274">FAD</keyword>
<reference evidence="17" key="1">
    <citation type="journal article" date="2021" name="Open Biol.">
        <title>Shared evolutionary footprints suggest mitochondrial oxidative damage underlies multiple complex I losses in fungi.</title>
        <authorList>
            <person name="Schikora-Tamarit M.A."/>
            <person name="Marcet-Houben M."/>
            <person name="Nosek J."/>
            <person name="Gabaldon T."/>
        </authorList>
    </citation>
    <scope>NUCLEOTIDE SEQUENCE</scope>
    <source>
        <strain evidence="17">CBS6341</strain>
    </source>
</reference>
<evidence type="ECO:0000313" key="17">
    <source>
        <dbReference type="EMBL" id="KAH3679905.1"/>
    </source>
</evidence>
<dbReference type="PRINTS" id="PR00371">
    <property type="entry name" value="FPNCR"/>
</dbReference>
<sequence>MSFIQRLAHQSQKNWVPIAIGSAAIATSLVYSYQTFSRSYIANDSSVTFTGDGQWIDLKLKKFEDISPDTRHFYFELPSEEQKSGLITASLLLAKYVTEKGSNVIRPYTPVSDTEQKGVIEFVIKKYPTGKFGNHIFNLKENDTVSFKGPIVKWKWTPNQFENVTLIGGGSGITPLFQILHEVTKDAADKTKVHLVYGSKTYQDVLLREQIDALAKKYPDQVKVSYFLDESSDKLKEAKVGYITREWLKENIAHPDASHQVFVCGPAPLYKAVSGEKVSPSDQGELQGALKELGFTKDNVFKF</sequence>
<protein>
    <recommendedName>
        <fullName evidence="15">NADH-cytochrome b5 reductase</fullName>
        <ecNumber evidence="15">1.6.2.2</ecNumber>
    </recommendedName>
</protein>
<feature type="binding site" evidence="14">
    <location>
        <position position="108"/>
    </location>
    <ligand>
        <name>FAD</name>
        <dbReference type="ChEBI" id="CHEBI:57692"/>
    </ligand>
</feature>
<proteinExistence type="inferred from homology"/>
<dbReference type="Pfam" id="PF00175">
    <property type="entry name" value="NAD_binding_1"/>
    <property type="match status" value="1"/>
</dbReference>
<keyword evidence="4 14" id="KW-0285">Flavoprotein</keyword>
<organism evidence="17 18">
    <name type="scientific">Wickerhamomyces mucosus</name>
    <dbReference type="NCBI Taxonomy" id="1378264"/>
    <lineage>
        <taxon>Eukaryota</taxon>
        <taxon>Fungi</taxon>
        <taxon>Dikarya</taxon>
        <taxon>Ascomycota</taxon>
        <taxon>Saccharomycotina</taxon>
        <taxon>Saccharomycetes</taxon>
        <taxon>Phaffomycetales</taxon>
        <taxon>Wickerhamomycetaceae</taxon>
        <taxon>Wickerhamomyces</taxon>
    </lineage>
</organism>
<feature type="binding site" evidence="14">
    <location>
        <position position="131"/>
    </location>
    <ligand>
        <name>FAD</name>
        <dbReference type="ChEBI" id="CHEBI:57692"/>
    </ligand>
</feature>
<dbReference type="Gene3D" id="3.40.50.80">
    <property type="entry name" value="Nucleotide-binding domain of ferredoxin-NADP reductase (FNR) module"/>
    <property type="match status" value="1"/>
</dbReference>
<dbReference type="InterPro" id="IPR008333">
    <property type="entry name" value="Cbr1-like_FAD-bd_dom"/>
</dbReference>
<comment type="subcellular location">
    <subcellularLocation>
        <location evidence="2">Mitochondrion outer membrane</location>
        <topology evidence="2">Single-pass membrane protein</topology>
    </subcellularLocation>
</comment>
<dbReference type="PANTHER" id="PTHR19370">
    <property type="entry name" value="NADH-CYTOCHROME B5 REDUCTASE"/>
    <property type="match status" value="1"/>
</dbReference>
<comment type="caution">
    <text evidence="17">The sequence shown here is derived from an EMBL/GenBank/DDBJ whole genome shotgun (WGS) entry which is preliminary data.</text>
</comment>
<feature type="binding site" evidence="14">
    <location>
        <position position="123"/>
    </location>
    <ligand>
        <name>FAD</name>
        <dbReference type="ChEBI" id="CHEBI:57692"/>
    </ligand>
</feature>
<evidence type="ECO:0000256" key="14">
    <source>
        <dbReference type="PIRSR" id="PIRSR601834-1"/>
    </source>
</evidence>
<feature type="binding site" evidence="14">
    <location>
        <position position="107"/>
    </location>
    <ligand>
        <name>FAD</name>
        <dbReference type="ChEBI" id="CHEBI:57692"/>
    </ligand>
</feature>
<feature type="binding site" evidence="14">
    <location>
        <position position="106"/>
    </location>
    <ligand>
        <name>FAD</name>
        <dbReference type="ChEBI" id="CHEBI:57692"/>
    </ligand>
</feature>
<keyword evidence="9 15" id="KW-0560">Oxidoreductase</keyword>
<dbReference type="AlphaFoldDB" id="A0A9P8PYJ1"/>
<keyword evidence="10 15" id="KW-0520">NAD</keyword>
<dbReference type="InterPro" id="IPR001834">
    <property type="entry name" value="CBR-like"/>
</dbReference>
<dbReference type="PRINTS" id="PR00406">
    <property type="entry name" value="CYTB5RDTASE"/>
</dbReference>
<dbReference type="OrthoDB" id="432685at2759"/>
<dbReference type="SUPFAM" id="SSF63380">
    <property type="entry name" value="Riboflavin synthase domain-like"/>
    <property type="match status" value="1"/>
</dbReference>
<evidence type="ECO:0000256" key="1">
    <source>
        <dbReference type="ARBA" id="ARBA00001974"/>
    </source>
</evidence>
<feature type="binding site" evidence="14">
    <location>
        <position position="174"/>
    </location>
    <ligand>
        <name>FAD</name>
        <dbReference type="ChEBI" id="CHEBI:57692"/>
    </ligand>
</feature>
<dbReference type="GO" id="GO:0006696">
    <property type="term" value="P:ergosterol biosynthetic process"/>
    <property type="evidence" value="ECO:0007669"/>
    <property type="project" value="TreeGrafter"/>
</dbReference>
<dbReference type="FunFam" id="3.40.50.80:FF:000009">
    <property type="entry name" value="NADH-cytochrome b5 reductase"/>
    <property type="match status" value="1"/>
</dbReference>
<evidence type="ECO:0000256" key="4">
    <source>
        <dbReference type="ARBA" id="ARBA00022630"/>
    </source>
</evidence>
<dbReference type="CDD" id="cd06183">
    <property type="entry name" value="cyt_b5_reduct_like"/>
    <property type="match status" value="1"/>
</dbReference>
<dbReference type="PANTHER" id="PTHR19370:SF171">
    <property type="entry name" value="NADH-CYTOCHROME B5 REDUCTASE 2"/>
    <property type="match status" value="1"/>
</dbReference>
<gene>
    <name evidence="17" type="ORF">WICMUC_000648</name>
</gene>
<keyword evidence="11" id="KW-0496">Mitochondrion</keyword>
<name>A0A9P8PYJ1_9ASCO</name>
<dbReference type="Proteomes" id="UP000769528">
    <property type="component" value="Unassembled WGS sequence"/>
</dbReference>
<evidence type="ECO:0000256" key="3">
    <source>
        <dbReference type="ARBA" id="ARBA00006105"/>
    </source>
</evidence>
<comment type="catalytic activity">
    <reaction evidence="13 15">
        <text>2 Fe(III)-[cytochrome b5] + NADH = 2 Fe(II)-[cytochrome b5] + NAD(+) + H(+)</text>
        <dbReference type="Rhea" id="RHEA:46680"/>
        <dbReference type="Rhea" id="RHEA-COMP:10438"/>
        <dbReference type="Rhea" id="RHEA-COMP:10439"/>
        <dbReference type="ChEBI" id="CHEBI:15378"/>
        <dbReference type="ChEBI" id="CHEBI:29033"/>
        <dbReference type="ChEBI" id="CHEBI:29034"/>
        <dbReference type="ChEBI" id="CHEBI:57540"/>
        <dbReference type="ChEBI" id="CHEBI:57945"/>
        <dbReference type="EC" id="1.6.2.2"/>
    </reaction>
</comment>
<dbReference type="GO" id="GO:0090524">
    <property type="term" value="F:cytochrome-b5 reductase activity, acting on NADH"/>
    <property type="evidence" value="ECO:0007669"/>
    <property type="project" value="UniProtKB-EC"/>
</dbReference>
<dbReference type="FunFam" id="2.40.30.10:FF:000032">
    <property type="entry name" value="NADH-cytochrome b5 reductase"/>
    <property type="match status" value="1"/>
</dbReference>
<feature type="domain" description="FAD-binding FR-type" evidence="16">
    <location>
        <begin position="53"/>
        <end position="157"/>
    </location>
</feature>
<evidence type="ECO:0000256" key="10">
    <source>
        <dbReference type="ARBA" id="ARBA00023027"/>
    </source>
</evidence>
<evidence type="ECO:0000256" key="5">
    <source>
        <dbReference type="ARBA" id="ARBA00022692"/>
    </source>
</evidence>
<dbReference type="PROSITE" id="PS51384">
    <property type="entry name" value="FAD_FR"/>
    <property type="match status" value="1"/>
</dbReference>
<dbReference type="InterPro" id="IPR039261">
    <property type="entry name" value="FNR_nucleotide-bd"/>
</dbReference>
<keyword evidence="12" id="KW-0472">Membrane</keyword>
<evidence type="ECO:0000256" key="11">
    <source>
        <dbReference type="ARBA" id="ARBA00023128"/>
    </source>
</evidence>
<dbReference type="InterPro" id="IPR017927">
    <property type="entry name" value="FAD-bd_FR_type"/>
</dbReference>
<dbReference type="InterPro" id="IPR017938">
    <property type="entry name" value="Riboflavin_synthase-like_b-brl"/>
</dbReference>
<dbReference type="InterPro" id="IPR001433">
    <property type="entry name" value="OxRdtase_FAD/NAD-bd"/>
</dbReference>
<keyword evidence="18" id="KW-1185">Reference proteome</keyword>
<evidence type="ECO:0000256" key="6">
    <source>
        <dbReference type="ARBA" id="ARBA00022787"/>
    </source>
</evidence>
<evidence type="ECO:0000259" key="16">
    <source>
        <dbReference type="PROSITE" id="PS51384"/>
    </source>
</evidence>
<keyword evidence="5" id="KW-0812">Transmembrane</keyword>
<dbReference type="GO" id="GO:0005741">
    <property type="term" value="C:mitochondrial outer membrane"/>
    <property type="evidence" value="ECO:0007669"/>
    <property type="project" value="UniProtKB-SubCell"/>
</dbReference>
<dbReference type="EC" id="1.6.2.2" evidence="15"/>
<dbReference type="Gene3D" id="2.40.30.10">
    <property type="entry name" value="Translation factors"/>
    <property type="match status" value="1"/>
</dbReference>
<evidence type="ECO:0000313" key="18">
    <source>
        <dbReference type="Proteomes" id="UP000769528"/>
    </source>
</evidence>
<reference evidence="17" key="2">
    <citation type="submission" date="2021-01" db="EMBL/GenBank/DDBJ databases">
        <authorList>
            <person name="Schikora-Tamarit M.A."/>
        </authorList>
    </citation>
    <scope>NUCLEOTIDE SEQUENCE</scope>
    <source>
        <strain evidence="17">CBS6341</strain>
    </source>
</reference>
<dbReference type="InterPro" id="IPR001709">
    <property type="entry name" value="Flavoprot_Pyr_Nucl_cyt_Rdtase"/>
</dbReference>
<evidence type="ECO:0000256" key="9">
    <source>
        <dbReference type="ARBA" id="ARBA00023002"/>
    </source>
</evidence>
<evidence type="ECO:0000256" key="8">
    <source>
        <dbReference type="ARBA" id="ARBA00022989"/>
    </source>
</evidence>
<dbReference type="Pfam" id="PF00970">
    <property type="entry name" value="FAD_binding_6"/>
    <property type="match status" value="1"/>
</dbReference>